<evidence type="ECO:0000313" key="2">
    <source>
        <dbReference type="EnsemblPlants" id="AUR62037776-RA:cds"/>
    </source>
</evidence>
<organism evidence="2 3">
    <name type="scientific">Chenopodium quinoa</name>
    <name type="common">Quinoa</name>
    <dbReference type="NCBI Taxonomy" id="63459"/>
    <lineage>
        <taxon>Eukaryota</taxon>
        <taxon>Viridiplantae</taxon>
        <taxon>Streptophyta</taxon>
        <taxon>Embryophyta</taxon>
        <taxon>Tracheophyta</taxon>
        <taxon>Spermatophyta</taxon>
        <taxon>Magnoliopsida</taxon>
        <taxon>eudicotyledons</taxon>
        <taxon>Gunneridae</taxon>
        <taxon>Pentapetalae</taxon>
        <taxon>Caryophyllales</taxon>
        <taxon>Chenopodiaceae</taxon>
        <taxon>Chenopodioideae</taxon>
        <taxon>Atripliceae</taxon>
        <taxon>Chenopodium</taxon>
    </lineage>
</organism>
<dbReference type="Gramene" id="AUR62037776-RA">
    <property type="protein sequence ID" value="AUR62037776-RA:cds"/>
    <property type="gene ID" value="AUR62037776"/>
</dbReference>
<dbReference type="Proteomes" id="UP000596660">
    <property type="component" value="Unplaced"/>
</dbReference>
<feature type="coiled-coil region" evidence="1">
    <location>
        <begin position="20"/>
        <end position="47"/>
    </location>
</feature>
<keyword evidence="1" id="KW-0175">Coiled coil</keyword>
<dbReference type="EnsemblPlants" id="AUR62037776-RA">
    <property type="protein sequence ID" value="AUR62037776-RA:cds"/>
    <property type="gene ID" value="AUR62037776"/>
</dbReference>
<dbReference type="AlphaFoldDB" id="A0A803MZD6"/>
<reference evidence="2" key="2">
    <citation type="submission" date="2021-03" db="UniProtKB">
        <authorList>
            <consortium name="EnsemblPlants"/>
        </authorList>
    </citation>
    <scope>IDENTIFICATION</scope>
</reference>
<protein>
    <submittedName>
        <fullName evidence="2">Uncharacterized protein</fullName>
    </submittedName>
</protein>
<evidence type="ECO:0000256" key="1">
    <source>
        <dbReference type="SAM" id="Coils"/>
    </source>
</evidence>
<evidence type="ECO:0000313" key="3">
    <source>
        <dbReference type="Proteomes" id="UP000596660"/>
    </source>
</evidence>
<name>A0A803MZD6_CHEQI</name>
<sequence length="206" mass="23967">MEGKIESGAMALARWASLTFGNVRKRIKKAEKKLRQLQNQRSDANVLARFKSGYWLARLGKTQAWHTLQGNQDEGLWKLSEYRGLHADTLSSSFSDRLMNERLHQGPVSDPIQVDANFSRLMADYHEYAKRVFKHAGTSVRWEQACSEEQSPLQTWEKIIFFSSEERESSFKEHPLHMEERESRLLERPLLIFSQHSASLFKNITL</sequence>
<reference evidence="2" key="1">
    <citation type="journal article" date="2017" name="Nature">
        <title>The genome of Chenopodium quinoa.</title>
        <authorList>
            <person name="Jarvis D.E."/>
            <person name="Ho Y.S."/>
            <person name="Lightfoot D.J."/>
            <person name="Schmoeckel S.M."/>
            <person name="Li B."/>
            <person name="Borm T.J.A."/>
            <person name="Ohyanagi H."/>
            <person name="Mineta K."/>
            <person name="Michell C.T."/>
            <person name="Saber N."/>
            <person name="Kharbatia N.M."/>
            <person name="Rupper R.R."/>
            <person name="Sharp A.R."/>
            <person name="Dally N."/>
            <person name="Boughton B.A."/>
            <person name="Woo Y.H."/>
            <person name="Gao G."/>
            <person name="Schijlen E.G.W.M."/>
            <person name="Guo X."/>
            <person name="Momin A.A."/>
            <person name="Negrao S."/>
            <person name="Al-Babili S."/>
            <person name="Gehring C."/>
            <person name="Roessner U."/>
            <person name="Jung C."/>
            <person name="Murphy K."/>
            <person name="Arold S.T."/>
            <person name="Gojobori T."/>
            <person name="van der Linden C.G."/>
            <person name="van Loo E.N."/>
            <person name="Jellen E.N."/>
            <person name="Maughan P.J."/>
            <person name="Tester M."/>
        </authorList>
    </citation>
    <scope>NUCLEOTIDE SEQUENCE [LARGE SCALE GENOMIC DNA]</scope>
    <source>
        <strain evidence="2">cv. PI 614886</strain>
    </source>
</reference>
<proteinExistence type="predicted"/>
<keyword evidence="3" id="KW-1185">Reference proteome</keyword>
<accession>A0A803MZD6</accession>